<dbReference type="GO" id="GO:0030621">
    <property type="term" value="F:U4 snRNA binding"/>
    <property type="evidence" value="ECO:0007669"/>
    <property type="project" value="TreeGrafter"/>
</dbReference>
<organism evidence="2 3">
    <name type="scientific">Cyanidioschyzon merolae (strain NIES-3377 / 10D)</name>
    <name type="common">Unicellular red alga</name>
    <dbReference type="NCBI Taxonomy" id="280699"/>
    <lineage>
        <taxon>Eukaryota</taxon>
        <taxon>Rhodophyta</taxon>
        <taxon>Bangiophyceae</taxon>
        <taxon>Cyanidiales</taxon>
        <taxon>Cyanidiaceae</taxon>
        <taxon>Cyanidioschyzon</taxon>
    </lineage>
</organism>
<sequence>MSHEFRAQLTEDSFRQAAARRAHWLPTLYAKPWQPQQQQQQQQQQQSWTSWELAAKGTLNESSLRVTTQLLPVALGSASAGGSVDASLVLVVLIGDLAGRVWLGRWPLHLQSLSDTSSPAAPAADAPVTLSLLREGGAGRVTALVRAHLPSTAAPESTAATGLGNGKFFSLAGFADGTVTLLEAHMQLGDAFPQEAHPRQRVWKPAPLFVTSCSSTATALPAITGISFLPAHVRVPAFVACDAAASLGLAVMDAAEPCGFRILEQVHVAGAASGSALASQPLLSSVDVHPDGALVALAATWSGPAFWDIRTAKVFGLDSGPLASPASTTLGHRQVLVRWHPNGWHVASATASGIVAIWDVRQCGFHGATKTSSGSLGTGQGSPLYWIPAHSGALSGLAFGMLPGSHEMSSSGESPRAFLVSSGFDGSIRFWDARTYALTADWPISRNGQRPSLGAWTAAPTTAEPNDTVRVIASDGRSVLCGFRPVHRLYA</sequence>
<dbReference type="AlphaFoldDB" id="M1VBA8"/>
<dbReference type="RefSeq" id="XP_005538590.1">
    <property type="nucleotide sequence ID" value="XM_005538533.1"/>
</dbReference>
<dbReference type="OrthoDB" id="540662at2759"/>
<dbReference type="Gene3D" id="2.130.10.10">
    <property type="entry name" value="YVTN repeat-like/Quinoprotein amine dehydrogenase"/>
    <property type="match status" value="1"/>
</dbReference>
<reference evidence="2 3" key="1">
    <citation type="journal article" date="2004" name="Nature">
        <title>Genome sequence of the ultrasmall unicellular red alga Cyanidioschyzon merolae 10D.</title>
        <authorList>
            <person name="Matsuzaki M."/>
            <person name="Misumi O."/>
            <person name="Shin-i T."/>
            <person name="Maruyama S."/>
            <person name="Takahara M."/>
            <person name="Miyagishima S."/>
            <person name="Mori T."/>
            <person name="Nishida K."/>
            <person name="Yagisawa F."/>
            <person name="Nishida K."/>
            <person name="Yoshida Y."/>
            <person name="Nishimura Y."/>
            <person name="Nakao S."/>
            <person name="Kobayashi T."/>
            <person name="Momoyama Y."/>
            <person name="Higashiyama T."/>
            <person name="Minoda A."/>
            <person name="Sano M."/>
            <person name="Nomoto H."/>
            <person name="Oishi K."/>
            <person name="Hayashi H."/>
            <person name="Ohta F."/>
            <person name="Nishizaka S."/>
            <person name="Haga S."/>
            <person name="Miura S."/>
            <person name="Morishita T."/>
            <person name="Kabeya Y."/>
            <person name="Terasawa K."/>
            <person name="Suzuki Y."/>
            <person name="Ishii Y."/>
            <person name="Asakawa S."/>
            <person name="Takano H."/>
            <person name="Ohta N."/>
            <person name="Kuroiwa H."/>
            <person name="Tanaka K."/>
            <person name="Shimizu N."/>
            <person name="Sugano S."/>
            <person name="Sato N."/>
            <person name="Nozaki H."/>
            <person name="Ogasawara N."/>
            <person name="Kohara Y."/>
            <person name="Kuroiwa T."/>
        </authorList>
    </citation>
    <scope>NUCLEOTIDE SEQUENCE [LARGE SCALE GENOMIC DNA]</scope>
    <source>
        <strain evidence="2 3">10D</strain>
    </source>
</reference>
<dbReference type="Proteomes" id="UP000007014">
    <property type="component" value="Chromosome 18"/>
</dbReference>
<dbReference type="PANTHER" id="PTHR19846">
    <property type="entry name" value="WD40 REPEAT PROTEIN"/>
    <property type="match status" value="1"/>
</dbReference>
<dbReference type="STRING" id="280699.M1VBA8"/>
<dbReference type="KEGG" id="cme:CYME_CMR356C"/>
<dbReference type="HOGENOM" id="CLU_555950_0_0_1"/>
<dbReference type="GO" id="GO:0046540">
    <property type="term" value="C:U4/U6 x U5 tri-snRNP complex"/>
    <property type="evidence" value="ECO:0007669"/>
    <property type="project" value="TreeGrafter"/>
</dbReference>
<dbReference type="SMART" id="SM00320">
    <property type="entry name" value="WD40"/>
    <property type="match status" value="2"/>
</dbReference>
<dbReference type="GeneID" id="16997024"/>
<dbReference type="PROSITE" id="PS50082">
    <property type="entry name" value="WD_REPEATS_2"/>
    <property type="match status" value="1"/>
</dbReference>
<keyword evidence="1" id="KW-0853">WD repeat</keyword>
<dbReference type="EMBL" id="AP006500">
    <property type="protein sequence ID" value="BAM82554.1"/>
    <property type="molecule type" value="Genomic_DNA"/>
</dbReference>
<dbReference type="PANTHER" id="PTHR19846:SF0">
    <property type="entry name" value="PRE-MRNA PROCESSING FACTOR 4"/>
    <property type="match status" value="1"/>
</dbReference>
<feature type="repeat" description="WD" evidence="1">
    <location>
        <begin position="418"/>
        <end position="441"/>
    </location>
</feature>
<evidence type="ECO:0000313" key="2">
    <source>
        <dbReference type="EMBL" id="BAM82554.1"/>
    </source>
</evidence>
<name>M1VBA8_CYAM1</name>
<dbReference type="SUPFAM" id="SSF50978">
    <property type="entry name" value="WD40 repeat-like"/>
    <property type="match status" value="1"/>
</dbReference>
<reference evidence="2 3" key="2">
    <citation type="journal article" date="2007" name="BMC Biol.">
        <title>A 100%-complete sequence reveals unusually simple genomic features in the hot-spring red alga Cyanidioschyzon merolae.</title>
        <authorList>
            <person name="Nozaki H."/>
            <person name="Takano H."/>
            <person name="Misumi O."/>
            <person name="Terasawa K."/>
            <person name="Matsuzaki M."/>
            <person name="Maruyama S."/>
            <person name="Nishida K."/>
            <person name="Yagisawa F."/>
            <person name="Yoshida Y."/>
            <person name="Fujiwara T."/>
            <person name="Takio S."/>
            <person name="Tamura K."/>
            <person name="Chung S.J."/>
            <person name="Nakamura S."/>
            <person name="Kuroiwa H."/>
            <person name="Tanaka K."/>
            <person name="Sato N."/>
            <person name="Kuroiwa T."/>
        </authorList>
    </citation>
    <scope>NUCLEOTIDE SEQUENCE [LARGE SCALE GENOMIC DNA]</scope>
    <source>
        <strain evidence="2 3">10D</strain>
    </source>
</reference>
<dbReference type="GO" id="GO:0017070">
    <property type="term" value="F:U6 snRNA binding"/>
    <property type="evidence" value="ECO:0007669"/>
    <property type="project" value="TreeGrafter"/>
</dbReference>
<evidence type="ECO:0000256" key="1">
    <source>
        <dbReference type="PROSITE-ProRule" id="PRU00221"/>
    </source>
</evidence>
<dbReference type="GO" id="GO:0000398">
    <property type="term" value="P:mRNA splicing, via spliceosome"/>
    <property type="evidence" value="ECO:0007669"/>
    <property type="project" value="TreeGrafter"/>
</dbReference>
<dbReference type="InterPro" id="IPR036322">
    <property type="entry name" value="WD40_repeat_dom_sf"/>
</dbReference>
<evidence type="ECO:0000313" key="3">
    <source>
        <dbReference type="Proteomes" id="UP000007014"/>
    </source>
</evidence>
<proteinExistence type="predicted"/>
<keyword evidence="3" id="KW-1185">Reference proteome</keyword>
<accession>M1VBA8</accession>
<dbReference type="InterPro" id="IPR015943">
    <property type="entry name" value="WD40/YVTN_repeat-like_dom_sf"/>
</dbReference>
<protein>
    <submittedName>
        <fullName evidence="2">Uncharacterized protein</fullName>
    </submittedName>
</protein>
<dbReference type="InterPro" id="IPR001680">
    <property type="entry name" value="WD40_rpt"/>
</dbReference>
<dbReference type="Gramene" id="CMR356CT">
    <property type="protein sequence ID" value="CMR356CT"/>
    <property type="gene ID" value="CMR356C"/>
</dbReference>
<gene>
    <name evidence="2" type="ORF">CYME_CMR356C</name>
</gene>